<proteinExistence type="predicted"/>
<dbReference type="AlphaFoldDB" id="A0A413T5X9"/>
<evidence type="ECO:0000313" key="1">
    <source>
        <dbReference type="EMBL" id="RHA79552.1"/>
    </source>
</evidence>
<dbReference type="Proteomes" id="UP000285740">
    <property type="component" value="Unassembled WGS sequence"/>
</dbReference>
<protein>
    <submittedName>
        <fullName evidence="1">Uncharacterized protein</fullName>
    </submittedName>
</protein>
<sequence>MYYVDVPLFILTTGSEPVKVAINQEKSEIIAGTKNNEEIYKAVKFAVLNKDKTENIGGTYASKESADLFANPVIKAGTLSADNMLAKTDEVIKLGSANATIKDGNKIDLAGKSESGVIDGKYTPTEVTVRIWIEGQSKSCVTKNANQKFKFNLVFDAVE</sequence>
<reference evidence="1 2" key="1">
    <citation type="submission" date="2018-08" db="EMBL/GenBank/DDBJ databases">
        <title>A genome reference for cultivated species of the human gut microbiota.</title>
        <authorList>
            <person name="Zou Y."/>
            <person name="Xue W."/>
            <person name="Luo G."/>
        </authorList>
    </citation>
    <scope>NUCLEOTIDE SEQUENCE [LARGE SCALE GENOMIC DNA]</scope>
    <source>
        <strain evidence="1 2">AM42-30</strain>
    </source>
</reference>
<comment type="caution">
    <text evidence="1">The sequence shown here is derived from an EMBL/GenBank/DDBJ whole genome shotgun (WGS) entry which is preliminary data.</text>
</comment>
<dbReference type="EMBL" id="QSFV01000025">
    <property type="protein sequence ID" value="RHA79552.1"/>
    <property type="molecule type" value="Genomic_DNA"/>
</dbReference>
<accession>A0A413T5X9</accession>
<evidence type="ECO:0000313" key="2">
    <source>
        <dbReference type="Proteomes" id="UP000285740"/>
    </source>
</evidence>
<gene>
    <name evidence="1" type="ORF">DW918_07910</name>
</gene>
<organism evidence="1 2">
    <name type="scientific">Eubacterium ventriosum</name>
    <dbReference type="NCBI Taxonomy" id="39496"/>
    <lineage>
        <taxon>Bacteria</taxon>
        <taxon>Bacillati</taxon>
        <taxon>Bacillota</taxon>
        <taxon>Clostridia</taxon>
        <taxon>Eubacteriales</taxon>
        <taxon>Eubacteriaceae</taxon>
        <taxon>Eubacterium</taxon>
    </lineage>
</organism>
<name>A0A413T5X9_9FIRM</name>